<keyword evidence="14" id="KW-1015">Disulfide bond</keyword>
<comment type="caution">
    <text evidence="23">The sequence shown here is derived from an EMBL/GenBank/DDBJ whole genome shotgun (WGS) entry which is preliminary data.</text>
</comment>
<gene>
    <name evidence="23" type="ORF">CUNI_LOCUS1113</name>
</gene>
<dbReference type="GO" id="GO:0010008">
    <property type="term" value="C:endosome membrane"/>
    <property type="evidence" value="ECO:0007669"/>
    <property type="project" value="UniProtKB-SubCell"/>
</dbReference>
<evidence type="ECO:0000256" key="5">
    <source>
        <dbReference type="ARBA" id="ARBA00022448"/>
    </source>
</evidence>
<proteinExistence type="predicted"/>
<feature type="transmembrane region" description="Helical" evidence="22">
    <location>
        <begin position="111"/>
        <end position="129"/>
    </location>
</feature>
<dbReference type="AlphaFoldDB" id="A0A8S3YJ55"/>
<dbReference type="GO" id="GO:0016323">
    <property type="term" value="C:basolateral plasma membrane"/>
    <property type="evidence" value="ECO:0007669"/>
    <property type="project" value="UniProtKB-SubCell"/>
</dbReference>
<comment type="catalytic activity">
    <reaction evidence="21">
        <text>methotrexate(in) + H(+)(in) = methotrexate(out) + H(+)(out)</text>
        <dbReference type="Rhea" id="RHEA:70163"/>
        <dbReference type="ChEBI" id="CHEBI:15378"/>
        <dbReference type="ChEBI" id="CHEBI:50681"/>
    </reaction>
</comment>
<evidence type="ECO:0000256" key="6">
    <source>
        <dbReference type="ARBA" id="ARBA00022475"/>
    </source>
</evidence>
<feature type="transmembrane region" description="Helical" evidence="22">
    <location>
        <begin position="141"/>
        <end position="163"/>
    </location>
</feature>
<feature type="non-terminal residue" evidence="23">
    <location>
        <position position="459"/>
    </location>
</feature>
<dbReference type="InterPro" id="IPR036259">
    <property type="entry name" value="MFS_trans_sf"/>
</dbReference>
<evidence type="ECO:0000313" key="23">
    <source>
        <dbReference type="EMBL" id="CAG5115555.1"/>
    </source>
</evidence>
<evidence type="ECO:0000256" key="4">
    <source>
        <dbReference type="ARBA" id="ARBA00004554"/>
    </source>
</evidence>
<evidence type="ECO:0000256" key="18">
    <source>
        <dbReference type="ARBA" id="ARBA00040650"/>
    </source>
</evidence>
<feature type="transmembrane region" description="Helical" evidence="22">
    <location>
        <begin position="315"/>
        <end position="338"/>
    </location>
</feature>
<protein>
    <recommendedName>
        <fullName evidence="18">Proton-coupled folate transporter</fullName>
    </recommendedName>
    <alternativeName>
        <fullName evidence="19">Solute carrier family 46 member 1</fullName>
    </alternativeName>
</protein>
<evidence type="ECO:0000256" key="22">
    <source>
        <dbReference type="SAM" id="Phobius"/>
    </source>
</evidence>
<evidence type="ECO:0000256" key="20">
    <source>
        <dbReference type="ARBA" id="ARBA00047769"/>
    </source>
</evidence>
<evidence type="ECO:0000256" key="21">
    <source>
        <dbReference type="ARBA" id="ARBA00047850"/>
    </source>
</evidence>
<keyword evidence="7" id="KW-0963">Cytoplasm</keyword>
<keyword evidence="15" id="KW-0325">Glycoprotein</keyword>
<name>A0A8S3YJ55_9EUPU</name>
<dbReference type="PANTHER" id="PTHR23507:SF2">
    <property type="entry name" value="PROTON-COUPLED FOLATE TRANSPORTER"/>
    <property type="match status" value="1"/>
</dbReference>
<keyword evidence="24" id="KW-1185">Reference proteome</keyword>
<dbReference type="Pfam" id="PF07690">
    <property type="entry name" value="MFS_1"/>
    <property type="match status" value="1"/>
</dbReference>
<evidence type="ECO:0000256" key="13">
    <source>
        <dbReference type="ARBA" id="ARBA00023136"/>
    </source>
</evidence>
<evidence type="ECO:0000256" key="2">
    <source>
        <dbReference type="ARBA" id="ARBA00004424"/>
    </source>
</evidence>
<feature type="transmembrane region" description="Helical" evidence="22">
    <location>
        <begin position="169"/>
        <end position="192"/>
    </location>
</feature>
<evidence type="ECO:0000256" key="16">
    <source>
        <dbReference type="ARBA" id="ARBA00036193"/>
    </source>
</evidence>
<sequence length="459" mass="51741">MKPQATESSPLLASRSATDHSVDDSQLLTTTRCRASVVMPLVVFTYFLGYYTLVCVLNPYLYDVVAEEMDYKHNSSSQKPCAERDRNHTNTTGNKVVIQEMIQKKVATTELYLSLPCYVCAAISILTVGPLTDKYGRKVGFLFPIVGTFIKQIVYAAVVGLHLPPLILIVGHMFESFGGSFAAMLTSMFTVVSDITNPGRQRSFRITVMEAMQTLTGAAGGYVIGQWIKVSYFQPVIFSAACGVVSLLIAIFLLPETIQKRRLVAPVTVTYPRLWLRIRACTYKVLPSCWQKFKRTFSLFVSDHCQRHNLDKRRLCLAVFILTVAVNFSTPGVQTLYLMKWPRCWPATRILTFGSIQILCNWVAILLLMALMQKVFKLADRQIAMFGVISSITHAVFMSLASNDVMIYEVAVVGVMIRAIIPMLRSVMSLFVLYKHTHTLISIMLNTHRKLSLRYVRFF</sequence>
<keyword evidence="11" id="KW-0290">Folate-binding</keyword>
<dbReference type="PANTHER" id="PTHR23507">
    <property type="entry name" value="ZGC:174356"/>
    <property type="match status" value="1"/>
</dbReference>
<dbReference type="GO" id="GO:0015293">
    <property type="term" value="F:symporter activity"/>
    <property type="evidence" value="ECO:0007669"/>
    <property type="project" value="UniProtKB-KW"/>
</dbReference>
<dbReference type="GO" id="GO:0016324">
    <property type="term" value="C:apical plasma membrane"/>
    <property type="evidence" value="ECO:0007669"/>
    <property type="project" value="UniProtKB-SubCell"/>
</dbReference>
<comment type="subcellular location">
    <subcellularLocation>
        <location evidence="2">Apical cell membrane</location>
        <topology evidence="2">Multi-pass membrane protein</topology>
    </subcellularLocation>
    <subcellularLocation>
        <location evidence="4">Basolateral cell membrane</location>
        <topology evidence="4">Multi-pass membrane protein</topology>
    </subcellularLocation>
    <subcellularLocation>
        <location evidence="3">Cytoplasm</location>
    </subcellularLocation>
    <subcellularLocation>
        <location evidence="1">Endosome membrane</location>
        <topology evidence="1">Multi-pass membrane protein</topology>
    </subcellularLocation>
</comment>
<keyword evidence="12 22" id="KW-1133">Transmembrane helix</keyword>
<feature type="transmembrane region" description="Helical" evidence="22">
    <location>
        <begin position="37"/>
        <end position="62"/>
    </location>
</feature>
<evidence type="ECO:0000256" key="19">
    <source>
        <dbReference type="ARBA" id="ARBA00042514"/>
    </source>
</evidence>
<comment type="catalytic activity">
    <reaction evidence="16">
        <text>(6S)-5-methyl-5,6,7,8-tetrahydrofolate(in) + H(+)(in) = (6S)-5-methyl-5,6,7,8-tetrahydrofolate(out) + H(+)(out)</text>
        <dbReference type="Rhea" id="RHEA:70167"/>
        <dbReference type="ChEBI" id="CHEBI:15378"/>
        <dbReference type="ChEBI" id="CHEBI:18608"/>
    </reaction>
</comment>
<dbReference type="InterPro" id="IPR011701">
    <property type="entry name" value="MFS"/>
</dbReference>
<dbReference type="SUPFAM" id="SSF103473">
    <property type="entry name" value="MFS general substrate transporter"/>
    <property type="match status" value="1"/>
</dbReference>
<evidence type="ECO:0000313" key="24">
    <source>
        <dbReference type="Proteomes" id="UP000678393"/>
    </source>
</evidence>
<dbReference type="Proteomes" id="UP000678393">
    <property type="component" value="Unassembled WGS sequence"/>
</dbReference>
<feature type="transmembrane region" description="Helical" evidence="22">
    <location>
        <begin position="236"/>
        <end position="254"/>
    </location>
</feature>
<keyword evidence="13 22" id="KW-0472">Membrane</keyword>
<keyword evidence="9" id="KW-0967">Endosome</keyword>
<evidence type="ECO:0000256" key="9">
    <source>
        <dbReference type="ARBA" id="ARBA00022753"/>
    </source>
</evidence>
<comment type="catalytic activity">
    <reaction evidence="17">
        <text>folate(in) + H(+)(in) = folate(out) + H(+)(out)</text>
        <dbReference type="Rhea" id="RHEA:70159"/>
        <dbReference type="ChEBI" id="CHEBI:15378"/>
        <dbReference type="ChEBI" id="CHEBI:62501"/>
    </reaction>
</comment>
<evidence type="ECO:0000256" key="17">
    <source>
        <dbReference type="ARBA" id="ARBA00036250"/>
    </source>
</evidence>
<accession>A0A8S3YJ55</accession>
<organism evidence="23 24">
    <name type="scientific">Candidula unifasciata</name>
    <dbReference type="NCBI Taxonomy" id="100452"/>
    <lineage>
        <taxon>Eukaryota</taxon>
        <taxon>Metazoa</taxon>
        <taxon>Spiralia</taxon>
        <taxon>Lophotrochozoa</taxon>
        <taxon>Mollusca</taxon>
        <taxon>Gastropoda</taxon>
        <taxon>Heterobranchia</taxon>
        <taxon>Euthyneura</taxon>
        <taxon>Panpulmonata</taxon>
        <taxon>Eupulmonata</taxon>
        <taxon>Stylommatophora</taxon>
        <taxon>Helicina</taxon>
        <taxon>Helicoidea</taxon>
        <taxon>Geomitridae</taxon>
        <taxon>Candidula</taxon>
    </lineage>
</organism>
<evidence type="ECO:0000256" key="14">
    <source>
        <dbReference type="ARBA" id="ARBA00023157"/>
    </source>
</evidence>
<reference evidence="23" key="1">
    <citation type="submission" date="2021-04" db="EMBL/GenBank/DDBJ databases">
        <authorList>
            <consortium name="Molecular Ecology Group"/>
        </authorList>
    </citation>
    <scope>NUCLEOTIDE SEQUENCE</scope>
</reference>
<evidence type="ECO:0000256" key="8">
    <source>
        <dbReference type="ARBA" id="ARBA00022692"/>
    </source>
</evidence>
<comment type="catalytic activity">
    <reaction evidence="20">
        <text>pemetrexed(in) + H(+)(in) = pemetrexed(out) + H(+)(out)</text>
        <dbReference type="Rhea" id="RHEA:70171"/>
        <dbReference type="ChEBI" id="CHEBI:15378"/>
        <dbReference type="ChEBI" id="CHEBI:63724"/>
    </reaction>
</comment>
<keyword evidence="6" id="KW-1003">Cell membrane</keyword>
<feature type="transmembrane region" description="Helical" evidence="22">
    <location>
        <begin position="383"/>
        <end position="401"/>
    </location>
</feature>
<evidence type="ECO:0000256" key="10">
    <source>
        <dbReference type="ARBA" id="ARBA00022847"/>
    </source>
</evidence>
<evidence type="ECO:0000256" key="3">
    <source>
        <dbReference type="ARBA" id="ARBA00004496"/>
    </source>
</evidence>
<keyword evidence="8 22" id="KW-0812">Transmembrane</keyword>
<keyword evidence="5" id="KW-0813">Transport</keyword>
<feature type="transmembrane region" description="Helical" evidence="22">
    <location>
        <begin position="350"/>
        <end position="371"/>
    </location>
</feature>
<evidence type="ECO:0000256" key="15">
    <source>
        <dbReference type="ARBA" id="ARBA00023180"/>
    </source>
</evidence>
<evidence type="ECO:0000256" key="12">
    <source>
        <dbReference type="ARBA" id="ARBA00022989"/>
    </source>
</evidence>
<dbReference type="EMBL" id="CAJHNH020000129">
    <property type="protein sequence ID" value="CAG5115555.1"/>
    <property type="molecule type" value="Genomic_DNA"/>
</dbReference>
<dbReference type="GO" id="GO:0005542">
    <property type="term" value="F:folic acid binding"/>
    <property type="evidence" value="ECO:0007669"/>
    <property type="project" value="UniProtKB-KW"/>
</dbReference>
<evidence type="ECO:0000256" key="1">
    <source>
        <dbReference type="ARBA" id="ARBA00004337"/>
    </source>
</evidence>
<feature type="transmembrane region" description="Helical" evidence="22">
    <location>
        <begin position="407"/>
        <end position="434"/>
    </location>
</feature>
<feature type="transmembrane region" description="Helical" evidence="22">
    <location>
        <begin position="204"/>
        <end position="224"/>
    </location>
</feature>
<dbReference type="Gene3D" id="1.20.1250.20">
    <property type="entry name" value="MFS general substrate transporter like domains"/>
    <property type="match status" value="1"/>
</dbReference>
<evidence type="ECO:0000256" key="7">
    <source>
        <dbReference type="ARBA" id="ARBA00022490"/>
    </source>
</evidence>
<dbReference type="OrthoDB" id="419734at2759"/>
<keyword evidence="10" id="KW-0769">Symport</keyword>
<evidence type="ECO:0000256" key="11">
    <source>
        <dbReference type="ARBA" id="ARBA00022954"/>
    </source>
</evidence>